<dbReference type="AlphaFoldDB" id="A0A8J2L6F6"/>
<proteinExistence type="predicted"/>
<evidence type="ECO:0000313" key="2">
    <source>
        <dbReference type="Proteomes" id="UP000708208"/>
    </source>
</evidence>
<comment type="caution">
    <text evidence="1">The sequence shown here is derived from an EMBL/GenBank/DDBJ whole genome shotgun (WGS) entry which is preliminary data.</text>
</comment>
<organism evidence="1 2">
    <name type="scientific">Allacma fusca</name>
    <dbReference type="NCBI Taxonomy" id="39272"/>
    <lineage>
        <taxon>Eukaryota</taxon>
        <taxon>Metazoa</taxon>
        <taxon>Ecdysozoa</taxon>
        <taxon>Arthropoda</taxon>
        <taxon>Hexapoda</taxon>
        <taxon>Collembola</taxon>
        <taxon>Symphypleona</taxon>
        <taxon>Sminthuridae</taxon>
        <taxon>Allacma</taxon>
    </lineage>
</organism>
<name>A0A8J2L6F6_9HEXA</name>
<evidence type="ECO:0000313" key="1">
    <source>
        <dbReference type="EMBL" id="CAG7828962.1"/>
    </source>
</evidence>
<sequence length="173" mass="19830">MDRKKGQFQPKCAMVSHAERQENYTSMSSIYNRHKVSASMKKYLIDNGLLKTLRSDRESLICNCCILEIESKMKLEENHSHSCDLVQPSNPVTDNFGATVPTQPVSFDSERDTMSIQKPDIALFQEMARQNVNLEINSLNTYTYSSVWESHPCTIFRHFVAGITDYRSSKMCC</sequence>
<reference evidence="1" key="1">
    <citation type="submission" date="2021-06" db="EMBL/GenBank/DDBJ databases">
        <authorList>
            <person name="Hodson N. C."/>
            <person name="Mongue J. A."/>
            <person name="Jaron S. K."/>
        </authorList>
    </citation>
    <scope>NUCLEOTIDE SEQUENCE</scope>
</reference>
<accession>A0A8J2L6F6</accession>
<dbReference type="EMBL" id="CAJVCH010549539">
    <property type="protein sequence ID" value="CAG7828962.1"/>
    <property type="molecule type" value="Genomic_DNA"/>
</dbReference>
<protein>
    <submittedName>
        <fullName evidence="1">Uncharacterized protein</fullName>
    </submittedName>
</protein>
<dbReference type="Proteomes" id="UP000708208">
    <property type="component" value="Unassembled WGS sequence"/>
</dbReference>
<gene>
    <name evidence="1" type="ORF">AFUS01_LOCUS38853</name>
</gene>
<keyword evidence="2" id="KW-1185">Reference proteome</keyword>